<feature type="compositionally biased region" description="Polar residues" evidence="1">
    <location>
        <begin position="690"/>
        <end position="702"/>
    </location>
</feature>
<dbReference type="RefSeq" id="XP_067755132.1">
    <property type="nucleotide sequence ID" value="XM_067899926.1"/>
</dbReference>
<dbReference type="OrthoDB" id="267751at2759"/>
<feature type="compositionally biased region" description="Polar residues" evidence="1">
    <location>
        <begin position="38"/>
        <end position="54"/>
    </location>
</feature>
<accession>A0A836HU84</accession>
<reference evidence="2 3" key="1">
    <citation type="submission" date="2021-02" db="EMBL/GenBank/DDBJ databases">
        <title>Porcisia hertigi Genome sequencing and assembly.</title>
        <authorList>
            <person name="Almutairi H."/>
            <person name="Gatherer D."/>
        </authorList>
    </citation>
    <scope>NUCLEOTIDE SEQUENCE [LARGE SCALE GENOMIC DNA]</scope>
    <source>
        <strain evidence="2 3">C119</strain>
    </source>
</reference>
<feature type="region of interest" description="Disordered" evidence="1">
    <location>
        <begin position="188"/>
        <end position="259"/>
    </location>
</feature>
<dbReference type="EMBL" id="JAFJZO010000031">
    <property type="protein sequence ID" value="KAG5497664.1"/>
    <property type="molecule type" value="Genomic_DNA"/>
</dbReference>
<evidence type="ECO:0000313" key="3">
    <source>
        <dbReference type="Proteomes" id="UP000674318"/>
    </source>
</evidence>
<dbReference type="KEGG" id="phet:94290003"/>
<dbReference type="AlphaFoldDB" id="A0A836HU84"/>
<name>A0A836HU84_9TRYP</name>
<proteinExistence type="predicted"/>
<dbReference type="Proteomes" id="UP000674318">
    <property type="component" value="Unassembled WGS sequence"/>
</dbReference>
<feature type="compositionally biased region" description="Polar residues" evidence="1">
    <location>
        <begin position="531"/>
        <end position="547"/>
    </location>
</feature>
<feature type="region of interest" description="Disordered" evidence="1">
    <location>
        <begin position="732"/>
        <end position="791"/>
    </location>
</feature>
<feature type="region of interest" description="Disordered" evidence="1">
    <location>
        <begin position="35"/>
        <end position="69"/>
    </location>
</feature>
<feature type="region of interest" description="Disordered" evidence="1">
    <location>
        <begin position="1"/>
        <end position="22"/>
    </location>
</feature>
<keyword evidence="3" id="KW-1185">Reference proteome</keyword>
<feature type="region of interest" description="Disordered" evidence="1">
    <location>
        <begin position="679"/>
        <end position="702"/>
    </location>
</feature>
<organism evidence="2 3">
    <name type="scientific">Porcisia hertigi</name>
    <dbReference type="NCBI Taxonomy" id="2761500"/>
    <lineage>
        <taxon>Eukaryota</taxon>
        <taxon>Discoba</taxon>
        <taxon>Euglenozoa</taxon>
        <taxon>Kinetoplastea</taxon>
        <taxon>Metakinetoplastina</taxon>
        <taxon>Trypanosomatida</taxon>
        <taxon>Trypanosomatidae</taxon>
        <taxon>Leishmaniinae</taxon>
        <taxon>Porcisia</taxon>
    </lineage>
</organism>
<protein>
    <submittedName>
        <fullName evidence="2">Uncharacterized protein</fullName>
    </submittedName>
</protein>
<sequence>MPVLSPFSLPCERESNRAPSAANATVVGYATLPRQASLPLSTPHSLSNSTREPLQQQQQQARLRGQSREHRHMITPAAEAPSLHPISIVHSSDSRSTVLSVVPLESSASGVGDENTPPRRQRRLVSNQTPAAEQRAEPEFDSPAHPLQRRLSHAGPGIASAAAGGAERGEASAVLGLGRGMHSSALREAGGYRRFSSRNHTAQRERSRQGSSSISSLFPTPRDTESSTPSSAQQRGRPELNLPNPLTTPGAAEVLGGRHSYRDSDNSFLVPQLSYGEQREGSSFSSLISGRGPATVPAGAPLSTTRPIATPSAVVSHAPTRREKINTAAVPGHTEGVAASITILVSPQGVQLTTSQDALRRQTRRSSSLISVGGRQGATLYSDRVLGVRVATASRVATTASRTSSLGSVSTWQEKHADMLQGDREDPLTSTQVSCGLPAALWQPLVLTTTSDGNAIQPTRRHYPPSSVSSTSDFSRLRRHSRDGAGAWMSGGGGNKNSSSSSVTTNMHSRLHSTSPEPPLPFATDKRTGMVNESNANPRTSPGYTTRAQREGLDSTVTSRRARGLRHDISPSEVLSEWVQHAPGDPLAAAPFRGLTGEQMTSSSSLRSLFCYGETQGDPAHAVVGNGPATVELMPPRASQVPSQRHDGINSLGGSESGGPLAVFTQVSEDSFSSHLDASLMMSPRGGQQMPHSPQPAHTSPKYTVCGPWDRFTYDEVVSHHTLLDEVQRAGADESSELNHHRQEGREEAVGASRSASPHTASIAESGVTPTARNDSASRAERGPLPQPASRLRLPVAEEGVVLLNHLQNVLPQGELYRLLCLRHREPLNHFPRVFRGPPLAVKLTIGAGAGELLGEPRYVTEWEEDYNNLTSSAGSTDTSSTANTTVSLSLTLQQRGGGRRHRYSTSSATTAASDASMVEVNATHPRELYSRLISDPVPCEVEVFRPAAGGAAEAPFIKCTSVPPTAQRSNDRDGVYFDRFSGAVVLGGHSTSKGEPCGANRSVAALSRTSAVVVANGFYNSTVHESRARQLQSAYEKAVAEYGEASYYSVDAPPMHGTAPTNGSESLFAVPGCRNQDNFEKE</sequence>
<feature type="region of interest" description="Disordered" evidence="1">
    <location>
        <begin position="452"/>
        <end position="561"/>
    </location>
</feature>
<evidence type="ECO:0000313" key="2">
    <source>
        <dbReference type="EMBL" id="KAG5497664.1"/>
    </source>
</evidence>
<evidence type="ECO:0000256" key="1">
    <source>
        <dbReference type="SAM" id="MobiDB-lite"/>
    </source>
</evidence>
<feature type="compositionally biased region" description="Low complexity" evidence="1">
    <location>
        <begin position="240"/>
        <end position="249"/>
    </location>
</feature>
<feature type="compositionally biased region" description="Polar residues" evidence="1">
    <location>
        <begin position="503"/>
        <end position="515"/>
    </location>
</feature>
<feature type="region of interest" description="Disordered" evidence="1">
    <location>
        <begin position="106"/>
        <end position="151"/>
    </location>
</feature>
<gene>
    <name evidence="2" type="ORF">JKF63_03929</name>
</gene>
<feature type="compositionally biased region" description="Basic and acidic residues" evidence="1">
    <location>
        <begin position="732"/>
        <end position="749"/>
    </location>
</feature>
<comment type="caution">
    <text evidence="2">The sequence shown here is derived from an EMBL/GenBank/DDBJ whole genome shotgun (WGS) entry which is preliminary data.</text>
</comment>
<dbReference type="GeneID" id="94290003"/>